<dbReference type="Proteomes" id="UP000261324">
    <property type="component" value="Unassembled WGS sequence"/>
</dbReference>
<reference evidence="2 3" key="1">
    <citation type="submission" date="2018-08" db="EMBL/GenBank/DDBJ databases">
        <title>A genome reference for cultivated species of the human gut microbiota.</title>
        <authorList>
            <person name="Zou Y."/>
            <person name="Xue W."/>
            <person name="Luo G."/>
        </authorList>
    </citation>
    <scope>NUCLEOTIDE SEQUENCE [LARGE SCALE GENOMIC DNA]</scope>
    <source>
        <strain evidence="2 3">TF09-3</strain>
    </source>
</reference>
<keyword evidence="1" id="KW-1133">Transmembrane helix</keyword>
<keyword evidence="1" id="KW-0812">Transmembrane</keyword>
<comment type="caution">
    <text evidence="2">The sequence shown here is derived from an EMBL/GenBank/DDBJ whole genome shotgun (WGS) entry which is preliminary data.</text>
</comment>
<evidence type="ECO:0000313" key="3">
    <source>
        <dbReference type="Proteomes" id="UP000261324"/>
    </source>
</evidence>
<dbReference type="AlphaFoldDB" id="A0A3E4PWE4"/>
<evidence type="ECO:0000313" key="2">
    <source>
        <dbReference type="EMBL" id="RGK84402.1"/>
    </source>
</evidence>
<gene>
    <name evidence="2" type="ORF">DXC93_07010</name>
</gene>
<dbReference type="EMBL" id="QSRA01000007">
    <property type="protein sequence ID" value="RGK84402.1"/>
    <property type="molecule type" value="Genomic_DNA"/>
</dbReference>
<feature type="transmembrane region" description="Helical" evidence="1">
    <location>
        <begin position="42"/>
        <end position="59"/>
    </location>
</feature>
<feature type="transmembrane region" description="Helical" evidence="1">
    <location>
        <begin position="12"/>
        <end position="36"/>
    </location>
</feature>
<feature type="transmembrane region" description="Helical" evidence="1">
    <location>
        <begin position="71"/>
        <end position="93"/>
    </location>
</feature>
<feature type="transmembrane region" description="Helical" evidence="1">
    <location>
        <begin position="125"/>
        <end position="152"/>
    </location>
</feature>
<proteinExistence type="predicted"/>
<organism evidence="2 3">
    <name type="scientific">Dorea formicigenerans</name>
    <dbReference type="NCBI Taxonomy" id="39486"/>
    <lineage>
        <taxon>Bacteria</taxon>
        <taxon>Bacillati</taxon>
        <taxon>Bacillota</taxon>
        <taxon>Clostridia</taxon>
        <taxon>Lachnospirales</taxon>
        <taxon>Lachnospiraceae</taxon>
        <taxon>Dorea</taxon>
    </lineage>
</organism>
<dbReference type="RefSeq" id="WP_117659607.1">
    <property type="nucleotide sequence ID" value="NZ_QSRA01000007.1"/>
</dbReference>
<name>A0A3E4PWE4_9FIRM</name>
<keyword evidence="1" id="KW-0472">Membrane</keyword>
<accession>A0A3E4PWE4</accession>
<sequence>MQLQSKKNTLAVLLVGWLVVLGSYLIIRFVFILIGFTLNPTILGISLAVIPCLLETLYLGKCGKSQRISVYMLGLLIPSIVEKVALYLIGAFLCGIDPTNIAGVMEVAASREPFVNLFTQPSARYVINILFFNWAYIVFGILFSALCVVFLSKARKFTSFARAKNEY</sequence>
<protein>
    <submittedName>
        <fullName evidence="2">Uncharacterized protein</fullName>
    </submittedName>
</protein>
<evidence type="ECO:0000256" key="1">
    <source>
        <dbReference type="SAM" id="Phobius"/>
    </source>
</evidence>